<proteinExistence type="predicted"/>
<evidence type="ECO:0000313" key="2">
    <source>
        <dbReference type="EMBL" id="MBX42097.1"/>
    </source>
</evidence>
<organism evidence="2">
    <name type="scientific">Rhizophora mucronata</name>
    <name type="common">Asiatic mangrove</name>
    <dbReference type="NCBI Taxonomy" id="61149"/>
    <lineage>
        <taxon>Eukaryota</taxon>
        <taxon>Viridiplantae</taxon>
        <taxon>Streptophyta</taxon>
        <taxon>Embryophyta</taxon>
        <taxon>Tracheophyta</taxon>
        <taxon>Spermatophyta</taxon>
        <taxon>Magnoliopsida</taxon>
        <taxon>eudicotyledons</taxon>
        <taxon>Gunneridae</taxon>
        <taxon>Pentapetalae</taxon>
        <taxon>rosids</taxon>
        <taxon>fabids</taxon>
        <taxon>Malpighiales</taxon>
        <taxon>Rhizophoraceae</taxon>
        <taxon>Rhizophora</taxon>
    </lineage>
</organism>
<sequence>MPFVLLCFSVLMWQKSAENLIPLVHRNLFKFKLMGMNF</sequence>
<evidence type="ECO:0000256" key="1">
    <source>
        <dbReference type="SAM" id="SignalP"/>
    </source>
</evidence>
<dbReference type="EMBL" id="GGEC01061613">
    <property type="protein sequence ID" value="MBX42097.1"/>
    <property type="molecule type" value="Transcribed_RNA"/>
</dbReference>
<protein>
    <submittedName>
        <fullName evidence="2">Uncharacterized protein</fullName>
    </submittedName>
</protein>
<name>A0A2P2NI14_RHIMU</name>
<accession>A0A2P2NI14</accession>
<feature type="signal peptide" evidence="1">
    <location>
        <begin position="1"/>
        <end position="17"/>
    </location>
</feature>
<reference evidence="2" key="1">
    <citation type="submission" date="2018-02" db="EMBL/GenBank/DDBJ databases">
        <title>Rhizophora mucronata_Transcriptome.</title>
        <authorList>
            <person name="Meera S.P."/>
            <person name="Sreeshan A."/>
            <person name="Augustine A."/>
        </authorList>
    </citation>
    <scope>NUCLEOTIDE SEQUENCE</scope>
    <source>
        <tissue evidence="2">Leaf</tissue>
    </source>
</reference>
<feature type="chain" id="PRO_5015194939" evidence="1">
    <location>
        <begin position="18"/>
        <end position="38"/>
    </location>
</feature>
<dbReference type="AlphaFoldDB" id="A0A2P2NI14"/>
<keyword evidence="1" id="KW-0732">Signal</keyword>